<dbReference type="GO" id="GO:0015833">
    <property type="term" value="P:peptide transport"/>
    <property type="evidence" value="ECO:0007669"/>
    <property type="project" value="TreeGrafter"/>
</dbReference>
<dbReference type="AlphaFoldDB" id="A0A060QL42"/>
<evidence type="ECO:0000256" key="3">
    <source>
        <dbReference type="ARBA" id="ARBA00022448"/>
    </source>
</evidence>
<dbReference type="CDD" id="cd08506">
    <property type="entry name" value="PBP2_clavulanate_OppA2"/>
    <property type="match status" value="1"/>
</dbReference>
<reference evidence="8 9" key="1">
    <citation type="journal article" date="2014" name="Genome Biol. Evol.">
        <title>Acetic acid bacteria genomes reveal functional traits for adaptation to life in insect guts.</title>
        <authorList>
            <person name="Chouaia B."/>
            <person name="Gaiarsa S."/>
            <person name="Crotti E."/>
            <person name="Comandatore F."/>
            <person name="Degli Esposti M."/>
            <person name="Ricci I."/>
            <person name="Alma A."/>
            <person name="Favia G."/>
            <person name="Bandi C."/>
            <person name="Daffonchio D."/>
        </authorList>
    </citation>
    <scope>NUCLEOTIDE SEQUENCE [LARGE SCALE GENOMIC DNA]</scope>
    <source>
        <strain evidence="8 9">SF2.1</strain>
    </source>
</reference>
<dbReference type="eggNOG" id="COG0747">
    <property type="taxonomic scope" value="Bacteria"/>
</dbReference>
<comment type="similarity">
    <text evidence="2">Belongs to the bacterial solute-binding protein 5 family.</text>
</comment>
<comment type="subcellular location">
    <subcellularLocation>
        <location evidence="1">Periplasm</location>
    </subcellularLocation>
</comment>
<organism evidence="8 9">
    <name type="scientific">Asaia bogorensis</name>
    <dbReference type="NCBI Taxonomy" id="91915"/>
    <lineage>
        <taxon>Bacteria</taxon>
        <taxon>Pseudomonadati</taxon>
        <taxon>Pseudomonadota</taxon>
        <taxon>Alphaproteobacteria</taxon>
        <taxon>Acetobacterales</taxon>
        <taxon>Acetobacteraceae</taxon>
        <taxon>Asaia</taxon>
    </lineage>
</organism>
<dbReference type="Gene3D" id="3.10.105.10">
    <property type="entry name" value="Dipeptide-binding Protein, Domain 3"/>
    <property type="match status" value="1"/>
</dbReference>
<feature type="domain" description="Solute-binding protein family 5" evidence="7">
    <location>
        <begin position="100"/>
        <end position="485"/>
    </location>
</feature>
<dbReference type="GO" id="GO:0030288">
    <property type="term" value="C:outer membrane-bounded periplasmic space"/>
    <property type="evidence" value="ECO:0007669"/>
    <property type="project" value="UniProtKB-ARBA"/>
</dbReference>
<dbReference type="RefSeq" id="WP_023978685.1">
    <property type="nucleotide sequence ID" value="NZ_CBLX010000013.1"/>
</dbReference>
<dbReference type="PANTHER" id="PTHR30290">
    <property type="entry name" value="PERIPLASMIC BINDING COMPONENT OF ABC TRANSPORTER"/>
    <property type="match status" value="1"/>
</dbReference>
<evidence type="ECO:0000313" key="9">
    <source>
        <dbReference type="Proteomes" id="UP000027583"/>
    </source>
</evidence>
<feature type="signal peptide" evidence="6">
    <location>
        <begin position="1"/>
        <end position="28"/>
    </location>
</feature>
<evidence type="ECO:0000256" key="4">
    <source>
        <dbReference type="ARBA" id="ARBA00022729"/>
    </source>
</evidence>
<evidence type="ECO:0000256" key="5">
    <source>
        <dbReference type="SAM" id="MobiDB-lite"/>
    </source>
</evidence>
<feature type="region of interest" description="Disordered" evidence="5">
    <location>
        <begin position="26"/>
        <end position="60"/>
    </location>
</feature>
<name>A0A060QL42_9PROT</name>
<protein>
    <submittedName>
        <fullName evidence="8">Dipeptide-binding ABC transporter, periplasmic substrate-binding component</fullName>
    </submittedName>
</protein>
<evidence type="ECO:0000259" key="7">
    <source>
        <dbReference type="Pfam" id="PF00496"/>
    </source>
</evidence>
<feature type="chain" id="PRO_5001585995" evidence="6">
    <location>
        <begin position="29"/>
        <end position="571"/>
    </location>
</feature>
<accession>A0A060QL42</accession>
<dbReference type="SUPFAM" id="SSF53850">
    <property type="entry name" value="Periplasmic binding protein-like II"/>
    <property type="match status" value="1"/>
</dbReference>
<feature type="compositionally biased region" description="Low complexity" evidence="5">
    <location>
        <begin position="26"/>
        <end position="39"/>
    </location>
</feature>
<dbReference type="PANTHER" id="PTHR30290:SF10">
    <property type="entry name" value="PERIPLASMIC OLIGOPEPTIDE-BINDING PROTEIN-RELATED"/>
    <property type="match status" value="1"/>
</dbReference>
<keyword evidence="3" id="KW-0813">Transport</keyword>
<evidence type="ECO:0000256" key="2">
    <source>
        <dbReference type="ARBA" id="ARBA00005695"/>
    </source>
</evidence>
<sequence>MRGRYGLILAGLGAVLLAPSLHSQGAQAAPPGAAEASPAMSDGITQGSPHRGGGLRLTADAPGGTLDPQINYTSEYIQLFVNMYDGLVTYRQADGTRGLEVVPDLAEALPEVSADGLVWAFRLREGIRFSDGAPVTVEDVAASLRRIYKVGSPTALSFYGNITGAKACLADPAHCRLEGVTTDPATRRITIRLDAPDGEFLQKLAFPHAVILPRDAPATESSLTPLPGTGPYRITHYDPSRRMEIGRNPYFRVWNPAAQSEGYVDRIDYDFGLSDEAEVTAIEQGQYDSMLDAKPQDRLDELGSRFTDQVHLQPLLGLYYLALNVHEPPFDSLAVRQAINHAIDRHAMTILYGGSAIAEPLCQIVPHGIAGADIPCRFGRLSDSGQWQGPDIDRARALIRQSGHAGQSVTLVVPNQAIGLAMGVYLRNMLQSLGFQASVRPMTPATAEGYARNSDNHVQISLAYWYADYPSPSTFLDALLGCDNARPHSDSATNASGFCHPGLQKLMTQAEHSLDAGQARTLWEQAGTLAMEQSAVIPLIQMRYVDFVSKRLGNYHYSLLNHMLISQVWVQ</sequence>
<dbReference type="InterPro" id="IPR039424">
    <property type="entry name" value="SBP_5"/>
</dbReference>
<evidence type="ECO:0000256" key="6">
    <source>
        <dbReference type="SAM" id="SignalP"/>
    </source>
</evidence>
<dbReference type="InterPro" id="IPR030678">
    <property type="entry name" value="Peptide/Ni-bd"/>
</dbReference>
<gene>
    <name evidence="8" type="ORF">ASAP_1952</name>
</gene>
<evidence type="ECO:0000313" key="8">
    <source>
        <dbReference type="EMBL" id="CDG39997.1"/>
    </source>
</evidence>
<comment type="caution">
    <text evidence="8">The sequence shown here is derived from an EMBL/GenBank/DDBJ whole genome shotgun (WGS) entry which is preliminary data.</text>
</comment>
<dbReference type="Proteomes" id="UP000027583">
    <property type="component" value="Unassembled WGS sequence"/>
</dbReference>
<dbReference type="GO" id="GO:0043190">
    <property type="term" value="C:ATP-binding cassette (ABC) transporter complex"/>
    <property type="evidence" value="ECO:0007669"/>
    <property type="project" value="InterPro"/>
</dbReference>
<dbReference type="Gene3D" id="3.40.190.10">
    <property type="entry name" value="Periplasmic binding protein-like II"/>
    <property type="match status" value="1"/>
</dbReference>
<proteinExistence type="inferred from homology"/>
<reference evidence="8 9" key="2">
    <citation type="journal article" date="2014" name="PLoS ONE">
        <title>Evolution of mitochondria reconstructed from the energy metabolism of living bacteria.</title>
        <authorList>
            <person name="Degli Esposti M."/>
            <person name="Chouaia B."/>
            <person name="Comandatore F."/>
            <person name="Crotti E."/>
            <person name="Sassera D."/>
            <person name="Lievens P.M."/>
            <person name="Daffonchio D."/>
            <person name="Bandi C."/>
        </authorList>
    </citation>
    <scope>NUCLEOTIDE SEQUENCE [LARGE SCALE GENOMIC DNA]</scope>
    <source>
        <strain evidence="8 9">SF2.1</strain>
    </source>
</reference>
<dbReference type="EMBL" id="CBLX010000013">
    <property type="protein sequence ID" value="CDG39997.1"/>
    <property type="molecule type" value="Genomic_DNA"/>
</dbReference>
<dbReference type="PIRSF" id="PIRSF002741">
    <property type="entry name" value="MppA"/>
    <property type="match status" value="1"/>
</dbReference>
<dbReference type="Pfam" id="PF00496">
    <property type="entry name" value="SBP_bac_5"/>
    <property type="match status" value="1"/>
</dbReference>
<evidence type="ECO:0000256" key="1">
    <source>
        <dbReference type="ARBA" id="ARBA00004418"/>
    </source>
</evidence>
<dbReference type="GO" id="GO:1904680">
    <property type="term" value="F:peptide transmembrane transporter activity"/>
    <property type="evidence" value="ECO:0007669"/>
    <property type="project" value="TreeGrafter"/>
</dbReference>
<keyword evidence="4 6" id="KW-0732">Signal</keyword>
<dbReference type="InterPro" id="IPR000914">
    <property type="entry name" value="SBP_5_dom"/>
</dbReference>